<comment type="caution">
    <text evidence="1">The sequence shown here is derived from an EMBL/GenBank/DDBJ whole genome shotgun (WGS) entry which is preliminary data.</text>
</comment>
<accession>A0A0F9QIY9</accession>
<evidence type="ECO:0000313" key="1">
    <source>
        <dbReference type="EMBL" id="KKN13131.1"/>
    </source>
</evidence>
<proteinExistence type="predicted"/>
<reference evidence="1" key="1">
    <citation type="journal article" date="2015" name="Nature">
        <title>Complex archaea that bridge the gap between prokaryotes and eukaryotes.</title>
        <authorList>
            <person name="Spang A."/>
            <person name="Saw J.H."/>
            <person name="Jorgensen S.L."/>
            <person name="Zaremba-Niedzwiedzka K."/>
            <person name="Martijn J."/>
            <person name="Lind A.E."/>
            <person name="van Eijk R."/>
            <person name="Schleper C."/>
            <person name="Guy L."/>
            <person name="Ettema T.J."/>
        </authorList>
    </citation>
    <scope>NUCLEOTIDE SEQUENCE</scope>
</reference>
<dbReference type="EMBL" id="LAZR01003954">
    <property type="protein sequence ID" value="KKN13131.1"/>
    <property type="molecule type" value="Genomic_DNA"/>
</dbReference>
<name>A0A0F9QIY9_9ZZZZ</name>
<organism evidence="1">
    <name type="scientific">marine sediment metagenome</name>
    <dbReference type="NCBI Taxonomy" id="412755"/>
    <lineage>
        <taxon>unclassified sequences</taxon>
        <taxon>metagenomes</taxon>
        <taxon>ecological metagenomes</taxon>
    </lineage>
</organism>
<sequence length="120" mass="14134">MIRTSKKMRNLYAKHLNKLYDYADEKFNDDECYLCSAANQHPKARPYNKREFNGDCNFCPLTTGDTCASSLRHINLRRKITDVSVSSYNLATPDSIRKHAQWIEKQIIEKTDCEFYWTTK</sequence>
<dbReference type="AlphaFoldDB" id="A0A0F9QIY9"/>
<protein>
    <submittedName>
        <fullName evidence="1">Uncharacterized protein</fullName>
    </submittedName>
</protein>
<gene>
    <name evidence="1" type="ORF">LCGC14_1009300</name>
</gene>